<gene>
    <name evidence="3" type="ORF">H9625_04015</name>
</gene>
<dbReference type="InterPro" id="IPR041607">
    <property type="entry name" value="HU-HIG"/>
</dbReference>
<feature type="domain" description="HU" evidence="2">
    <location>
        <begin position="2"/>
        <end position="124"/>
    </location>
</feature>
<evidence type="ECO:0000256" key="1">
    <source>
        <dbReference type="ARBA" id="ARBA00023125"/>
    </source>
</evidence>
<protein>
    <submittedName>
        <fullName evidence="3">DNA-binding protein</fullName>
    </submittedName>
</protein>
<evidence type="ECO:0000313" key="4">
    <source>
        <dbReference type="Proteomes" id="UP000620874"/>
    </source>
</evidence>
<dbReference type="Pfam" id="PF18291">
    <property type="entry name" value="HU-HIG"/>
    <property type="match status" value="1"/>
</dbReference>
<dbReference type="Proteomes" id="UP000620874">
    <property type="component" value="Unassembled WGS sequence"/>
</dbReference>
<reference evidence="3 4" key="1">
    <citation type="submission" date="2020-08" db="EMBL/GenBank/DDBJ databases">
        <title>A Genomic Blueprint of the Chicken Gut Microbiome.</title>
        <authorList>
            <person name="Gilroy R."/>
            <person name="Ravi A."/>
            <person name="Getino M."/>
            <person name="Pursley I."/>
            <person name="Horton D.L."/>
            <person name="Alikhan N.-F."/>
            <person name="Baker D."/>
            <person name="Gharbi K."/>
            <person name="Hall N."/>
            <person name="Watson M."/>
            <person name="Adriaenssens E.M."/>
            <person name="Foster-Nyarko E."/>
            <person name="Jarju S."/>
            <person name="Secka A."/>
            <person name="Antonio M."/>
            <person name="Oren A."/>
            <person name="Chaudhuri R."/>
            <person name="La Ragione R.M."/>
            <person name="Hildebrand F."/>
            <person name="Pallen M.J."/>
        </authorList>
    </citation>
    <scope>NUCLEOTIDE SEQUENCE [LARGE SCALE GENOMIC DNA]</scope>
    <source>
        <strain evidence="3 4">Sa1CVN1</strain>
    </source>
</reference>
<evidence type="ECO:0000259" key="2">
    <source>
        <dbReference type="Pfam" id="PF18291"/>
    </source>
</evidence>
<organism evidence="3 4">
    <name type="scientific">Phocaeicola intestinalis</name>
    <dbReference type="NCBI Taxonomy" id="2762212"/>
    <lineage>
        <taxon>Bacteria</taxon>
        <taxon>Pseudomonadati</taxon>
        <taxon>Bacteroidota</taxon>
        <taxon>Bacteroidia</taxon>
        <taxon>Bacteroidales</taxon>
        <taxon>Bacteroidaceae</taxon>
        <taxon>Phocaeicola</taxon>
    </lineage>
</organism>
<comment type="caution">
    <text evidence="3">The sequence shown here is derived from an EMBL/GenBank/DDBJ whole genome shotgun (WGS) entry which is preliminary data.</text>
</comment>
<sequence length="162" mass="17292">MIDYSVYLTGNPMDEEAPEKAYARAQMKESMTFDKFVKHIADHNGVFSRGTVQGVVLDMCECLVEMLLNGNKVQLGALGDFWISLSSKAADSLADFTAANITGINVIFTPGSDFADLISRAQFNPVASRAAQAATLKAEKAGEATVDLEAAKRKPAASEPGV</sequence>
<dbReference type="RefSeq" id="WP_191763083.1">
    <property type="nucleotide sequence ID" value="NZ_JACSPP010000007.1"/>
</dbReference>
<keyword evidence="1 3" id="KW-0238">DNA-binding</keyword>
<evidence type="ECO:0000313" key="3">
    <source>
        <dbReference type="EMBL" id="MBD8039620.1"/>
    </source>
</evidence>
<dbReference type="InterPro" id="IPR010992">
    <property type="entry name" value="IHF-like_DNA-bd_dom_sf"/>
</dbReference>
<dbReference type="EMBL" id="JACSPP010000007">
    <property type="protein sequence ID" value="MBD8039620.1"/>
    <property type="molecule type" value="Genomic_DNA"/>
</dbReference>
<keyword evidence="4" id="KW-1185">Reference proteome</keyword>
<accession>A0ABR8Y5Y4</accession>
<dbReference type="GO" id="GO:0003677">
    <property type="term" value="F:DNA binding"/>
    <property type="evidence" value="ECO:0007669"/>
    <property type="project" value="UniProtKB-KW"/>
</dbReference>
<dbReference type="SUPFAM" id="SSF47729">
    <property type="entry name" value="IHF-like DNA-binding proteins"/>
    <property type="match status" value="1"/>
</dbReference>
<name>A0ABR8Y5Y4_9BACT</name>
<proteinExistence type="predicted"/>